<dbReference type="CDD" id="cd22418">
    <property type="entry name" value="KH-I_Vigilin_rpt15"/>
    <property type="match status" value="1"/>
</dbReference>
<dbReference type="SUPFAM" id="SSF54791">
    <property type="entry name" value="Eukaryotic type KH-domain (KH-domain type I)"/>
    <property type="match status" value="9"/>
</dbReference>
<dbReference type="FlyBase" id="FBgn0027835">
    <property type="gene designation" value="Dp1"/>
</dbReference>
<feature type="domain" description="K Homology" evidence="5">
    <location>
        <begin position="668"/>
        <end position="737"/>
    </location>
</feature>
<dbReference type="GO" id="GO:0000792">
    <property type="term" value="C:heterochromatin"/>
    <property type="evidence" value="ECO:0000314"/>
    <property type="project" value="FlyBase"/>
</dbReference>
<dbReference type="GO" id="GO:0003696">
    <property type="term" value="F:satellite DNA binding"/>
    <property type="evidence" value="ECO:0000314"/>
    <property type="project" value="FlyBase"/>
</dbReference>
<dbReference type="CDD" id="cd22415">
    <property type="entry name" value="KH-I_Vigilin_rpt12"/>
    <property type="match status" value="1"/>
</dbReference>
<feature type="domain" description="K Homology" evidence="5">
    <location>
        <begin position="46"/>
        <end position="113"/>
    </location>
</feature>
<feature type="domain" description="K Homology" evidence="5">
    <location>
        <begin position="263"/>
        <end position="332"/>
    </location>
</feature>
<dbReference type="GO" id="GO:0005701">
    <property type="term" value="C:polytene chromosome chromocenter"/>
    <property type="evidence" value="ECO:0000314"/>
    <property type="project" value="FlyBase"/>
</dbReference>
<accession>Q7KN84</accession>
<dbReference type="AGR" id="FB:FBgn0027835"/>
<dbReference type="FunFam" id="3.30.1370.10:FF:000039">
    <property type="entry name" value="vigilin isoform X1"/>
    <property type="match status" value="1"/>
</dbReference>
<feature type="domain" description="K Homology" evidence="5">
    <location>
        <begin position="410"/>
        <end position="479"/>
    </location>
</feature>
<dbReference type="InterPro" id="IPR004087">
    <property type="entry name" value="KH_dom"/>
</dbReference>
<dbReference type="GO" id="GO:0030261">
    <property type="term" value="P:chromosome condensation"/>
    <property type="evidence" value="ECO:0000315"/>
    <property type="project" value="FlyBase"/>
</dbReference>
<dbReference type="Pfam" id="PF00013">
    <property type="entry name" value="KH_1"/>
    <property type="match status" value="9"/>
</dbReference>
<feature type="compositionally biased region" description="Polar residues" evidence="4">
    <location>
        <begin position="860"/>
        <end position="872"/>
    </location>
</feature>
<evidence type="ECO:0000256" key="2">
    <source>
        <dbReference type="PROSITE-ProRule" id="PRU00117"/>
    </source>
</evidence>
<feature type="coiled-coil region" evidence="3">
    <location>
        <begin position="387"/>
        <end position="414"/>
    </location>
</feature>
<evidence type="ECO:0000256" key="1">
    <source>
        <dbReference type="ARBA" id="ARBA00022737"/>
    </source>
</evidence>
<gene>
    <name evidence="7" type="primary">Dp1</name>
    <name evidence="7" type="ORF">CG5170</name>
</gene>
<organism evidence="6">
    <name type="scientific">Drosophila melanogaster</name>
    <name type="common">Fruit fly</name>
    <dbReference type="NCBI Taxonomy" id="7227"/>
    <lineage>
        <taxon>Eukaryota</taxon>
        <taxon>Metazoa</taxon>
        <taxon>Ecdysozoa</taxon>
        <taxon>Arthropoda</taxon>
        <taxon>Hexapoda</taxon>
        <taxon>Insecta</taxon>
        <taxon>Pterygota</taxon>
        <taxon>Neoptera</taxon>
        <taxon>Endopterygota</taxon>
        <taxon>Diptera</taxon>
        <taxon>Brachycera</taxon>
        <taxon>Muscomorpha</taxon>
        <taxon>Ephydroidea</taxon>
        <taxon>Drosophilidae</taxon>
        <taxon>Drosophila</taxon>
        <taxon>Sophophora</taxon>
    </lineage>
</organism>
<dbReference type="CDD" id="cd22416">
    <property type="entry name" value="KH-I_Vigilin_rpt13"/>
    <property type="match status" value="1"/>
</dbReference>
<dbReference type="PANTHER" id="PTHR10627:SF31">
    <property type="entry name" value="DODECA-SATELLITE-BINDING PROTEIN 1, ISOFORM A"/>
    <property type="match status" value="1"/>
</dbReference>
<dbReference type="CDD" id="cd22417">
    <property type="entry name" value="KH-I_Vigilin_rpt14"/>
    <property type="match status" value="1"/>
</dbReference>
<dbReference type="CDD" id="cd22411">
    <property type="entry name" value="KH-I_Vigilin_rpt8"/>
    <property type="match status" value="1"/>
</dbReference>
<dbReference type="VEuPathDB" id="VectorBase:FBgn0027835"/>
<dbReference type="CDD" id="cd22410">
    <property type="entry name" value="KH-I_Vigilin_rpt7"/>
    <property type="match status" value="1"/>
</dbReference>
<dbReference type="HOGENOM" id="CLU_008532_0_0_1"/>
<dbReference type="InterPro" id="IPR036612">
    <property type="entry name" value="KH_dom_type_1_sf"/>
</dbReference>
<name>Q7KN84_DROME</name>
<keyword evidence="3" id="KW-0175">Coiled coil</keyword>
<feature type="region of interest" description="Disordered" evidence="4">
    <location>
        <begin position="858"/>
        <end position="897"/>
    </location>
</feature>
<feature type="domain" description="K Homology" evidence="5">
    <location>
        <begin position="117"/>
        <end position="186"/>
    </location>
</feature>
<dbReference type="PANTHER" id="PTHR10627">
    <property type="entry name" value="SCP160"/>
    <property type="match status" value="1"/>
</dbReference>
<evidence type="ECO:0000313" key="6">
    <source>
        <dbReference type="EMBL" id="AAD34755.1"/>
    </source>
</evidence>
<dbReference type="FunFam" id="3.30.1370.10:FF:000152">
    <property type="entry name" value="Vigilin 1"/>
    <property type="match status" value="1"/>
</dbReference>
<feature type="region of interest" description="Disordered" evidence="4">
    <location>
        <begin position="525"/>
        <end position="561"/>
    </location>
</feature>
<feature type="coiled-coil region" evidence="3">
    <location>
        <begin position="240"/>
        <end position="267"/>
    </location>
</feature>
<dbReference type="GO" id="GO:0005634">
    <property type="term" value="C:nucleus"/>
    <property type="evidence" value="ECO:0000314"/>
    <property type="project" value="FlyBase"/>
</dbReference>
<feature type="compositionally biased region" description="Gly residues" evidence="4">
    <location>
        <begin position="533"/>
        <end position="544"/>
    </location>
</feature>
<dbReference type="ExpressionAtlas" id="Q7KN84">
    <property type="expression patterns" value="baseline and differential"/>
</dbReference>
<dbReference type="FunFam" id="3.30.1370.10:FF:000166">
    <property type="entry name" value="Vigilin 1"/>
    <property type="match status" value="1"/>
</dbReference>
<feature type="domain" description="K Homology" evidence="5">
    <location>
        <begin position="191"/>
        <end position="259"/>
    </location>
</feature>
<feature type="domain" description="K Homology" evidence="5">
    <location>
        <begin position="483"/>
        <end position="589"/>
    </location>
</feature>
<dbReference type="CDD" id="cd22414">
    <property type="entry name" value="KH-I_Vigilin_rpt11"/>
    <property type="match status" value="1"/>
</dbReference>
<evidence type="ECO:0000259" key="5">
    <source>
        <dbReference type="SMART" id="SM00322"/>
    </source>
</evidence>
<dbReference type="AlphaFoldDB" id="Q7KN84"/>
<feature type="domain" description="K Homology" evidence="5">
    <location>
        <begin position="337"/>
        <end position="406"/>
    </location>
</feature>
<feature type="domain" description="K Homology" evidence="5">
    <location>
        <begin position="590"/>
        <end position="656"/>
    </location>
</feature>
<evidence type="ECO:0000256" key="4">
    <source>
        <dbReference type="SAM" id="MobiDB-lite"/>
    </source>
</evidence>
<dbReference type="InterPro" id="IPR004088">
    <property type="entry name" value="KH_dom_type_1"/>
</dbReference>
<evidence type="ECO:0000313" key="7">
    <source>
        <dbReference type="FlyBase" id="FBgn0027835"/>
    </source>
</evidence>
<keyword evidence="1" id="KW-0677">Repeat</keyword>
<dbReference type="GO" id="GO:0031507">
    <property type="term" value="P:heterochromatin formation"/>
    <property type="evidence" value="ECO:0000314"/>
    <property type="project" value="FlyBase"/>
</dbReference>
<dbReference type="GO" id="GO:0003697">
    <property type="term" value="F:single-stranded DNA binding"/>
    <property type="evidence" value="ECO:0000314"/>
    <property type="project" value="FlyBase"/>
</dbReference>
<protein>
    <recommendedName>
        <fullName evidence="5">K Homology domain-containing protein</fullName>
    </recommendedName>
</protein>
<dbReference type="GO" id="GO:1990904">
    <property type="term" value="C:ribonucleoprotein complex"/>
    <property type="evidence" value="ECO:0000314"/>
    <property type="project" value="FlyBase"/>
</dbReference>
<dbReference type="FunFam" id="3.30.1370.10:FF:000056">
    <property type="entry name" value="Tudor and KH domain containing"/>
    <property type="match status" value="1"/>
</dbReference>
<dbReference type="PeptideAtlas" id="Q7KN84"/>
<dbReference type="GO" id="GO:0003730">
    <property type="term" value="F:mRNA 3'-UTR binding"/>
    <property type="evidence" value="ECO:0000314"/>
    <property type="project" value="FlyBase"/>
</dbReference>
<feature type="domain" description="K Homology" evidence="5">
    <location>
        <begin position="741"/>
        <end position="809"/>
    </location>
</feature>
<dbReference type="CDD" id="cd22413">
    <property type="entry name" value="KH-I_Vigilin_rpt10"/>
    <property type="match status" value="1"/>
</dbReference>
<dbReference type="Bgee" id="FBgn0027835">
    <property type="expression patterns" value="Expressed in adult oenocyte (Drosophila) in dorsal vessel heart and 263 other cell types or tissues"/>
</dbReference>
<dbReference type="GO" id="GO:0007059">
    <property type="term" value="P:chromosome segregation"/>
    <property type="evidence" value="ECO:0000315"/>
    <property type="project" value="FlyBase"/>
</dbReference>
<dbReference type="OrthoDB" id="10027144at2759"/>
<keyword evidence="2" id="KW-0694">RNA-binding</keyword>
<reference evidence="6" key="1">
    <citation type="submission" date="1999-03" db="EMBL/GenBank/DDBJ databases">
        <authorList>
            <person name="Rubin G.M."/>
            <person name="Wan K.H."/>
            <person name="Harvey D."/>
            <person name="Lewis S.E."/>
            <person name="Brokstein P."/>
            <person name="Tsang G."/>
            <person name="Agbayani A."/>
            <person name="Arcaina T.T."/>
            <person name="Baxter E."/>
            <person name="Blazej R.G."/>
            <person name="Butenhoff C."/>
            <person name="Champe M."/>
            <person name="Chavez C."/>
            <person name="Chew M."/>
            <person name="Doyle C.M."/>
            <person name="Farfan D.E."/>
            <person name="Frise E."/>
            <person name="Galle R."/>
            <person name="George R.A."/>
            <person name="Harris N.L."/>
            <person name="Hoskins R.A."/>
            <person name="Evans-Holm M."/>
            <person name="Houston K.A."/>
            <person name="Hummasti S.R."/>
            <person name="Kim E."/>
            <person name="Li P."/>
            <person name="Moshrefi M."/>
            <person name="Pacleb J.M."/>
            <person name="Park S."/>
            <person name="Sequeira A."/>
            <person name="Sethi H."/>
            <person name="Snir E."/>
            <person name="Svirskas R.R."/>
            <person name="Weinburg T."/>
            <person name="Celniker S.E."/>
        </authorList>
    </citation>
    <scope>NUCLEOTIDE SEQUENCE</scope>
</reference>
<dbReference type="EMBL" id="AF132167">
    <property type="protein sequence ID" value="AAD34755.1"/>
    <property type="molecule type" value="mRNA"/>
</dbReference>
<dbReference type="FunFam" id="3.30.1370.10:FF:000018">
    <property type="entry name" value="vigilin isoform X1"/>
    <property type="match status" value="2"/>
</dbReference>
<feature type="compositionally biased region" description="Basic and acidic residues" evidence="4">
    <location>
        <begin position="552"/>
        <end position="561"/>
    </location>
</feature>
<dbReference type="Gene3D" id="3.30.1370.10">
    <property type="entry name" value="K Homology domain, type 1"/>
    <property type="match status" value="11"/>
</dbReference>
<dbReference type="PROSITE" id="PS50084">
    <property type="entry name" value="KH_TYPE_1"/>
    <property type="match status" value="10"/>
</dbReference>
<dbReference type="GO" id="GO:0045727">
    <property type="term" value="P:positive regulation of translation"/>
    <property type="evidence" value="ECO:0000314"/>
    <property type="project" value="FlyBase"/>
</dbReference>
<proteinExistence type="evidence at transcript level"/>
<dbReference type="SMART" id="SM00322">
    <property type="entry name" value="KH"/>
    <property type="match status" value="10"/>
</dbReference>
<evidence type="ECO:0000256" key="3">
    <source>
        <dbReference type="SAM" id="Coils"/>
    </source>
</evidence>
<sequence>MKQLEEDCPNVNVNCLEDKIKLEGDPENVDRAVAYLSEIIKNYEENFTFEVMTVNPSYYKHIIGKAGANVNRLKDELKVNINIEEREGQNNIRIEGPKEGVRQAQLELQEKIDKLENEKSKDVIIDRRLHRSIIGAKGEKIREVKDRYRQVTITIPTPQENTDIVKLRGPKEDVDKCHKDLLKLVKEIQESSHIIEVPIFKQFHKFVIGKGGANIKKIRDETQTKIDLPAEGDTNEVIVITGKKENVLEAKERIQKIQNELSDIVTEEVQIPPKYYNSIIGTGGKLISSIMEECGGVSIKFPNSDSKSDKVTIRGPKDDVEKAKVQLLELANERQLASFTAEVRAKQQHHKFLIGKNGASIRKIRDATGARIIFPSNEDTDKEVITIIGKEESVKKAREQLEAIIKECDEVTEGEVSVDPKHHKHFVAKRGFILHRISEECGGVMISFPRVGINSDKVTIKGAKDCIEAARQRIEEIVADLEAQTTIEVVIPQRHHRTIMGARGFKVQQVTFEFDVQIKFPDRDATEPVEGLTNGGSGENGGENEGQEGEQEVEKEAEQEPVRQCDVIRITGRIEKCEAAKQALLDLIPIEEELSVPFDLHRTIIGPRGANVRQFMSKHDVHVELPPSELKSDVIKVCGTPARVAEAREALVKMIEDYEADRADRELRSFVLQVDVDTEFHSKLIGRHGAVINKLRADHDVIISLPKRDEPNDRIISITGYQANAEAARDAILEIVGDPETLHREVIEIDKRIHPHLIGQRRRTIRKIIEDNKVNIKFSADDDNPNSIFISGKIEDVENVKELLFGMAEDYERDYLDNVAIAPPTIGAFLTGQGSGSDAAGASENGFVIKDAPWEKQKQAKNLTAPNTQSQEDFPHFAAGGAPVASTPITSVWGPKN</sequence>
<dbReference type="CDD" id="cd22412">
    <property type="entry name" value="KH-I_Vigilin_rpt9"/>
    <property type="match status" value="1"/>
</dbReference>
<dbReference type="CDD" id="cd02394">
    <property type="entry name" value="KH-I_Vigilin_rpt6"/>
    <property type="match status" value="1"/>
</dbReference>